<dbReference type="Pfam" id="PF01851">
    <property type="entry name" value="PC_rep"/>
    <property type="match status" value="1"/>
</dbReference>
<dbReference type="OMA" id="IMFGRQE"/>
<feature type="region of interest" description="Disordered" evidence="5">
    <location>
        <begin position="164"/>
        <end position="244"/>
    </location>
</feature>
<evidence type="ECO:0000256" key="5">
    <source>
        <dbReference type="SAM" id="MobiDB-lite"/>
    </source>
</evidence>
<dbReference type="GO" id="GO:0043161">
    <property type="term" value="P:proteasome-mediated ubiquitin-dependent protein catabolic process"/>
    <property type="evidence" value="ECO:0007669"/>
    <property type="project" value="TreeGrafter"/>
</dbReference>
<proteinExistence type="inferred from homology"/>
<dbReference type="InterPro" id="IPR016024">
    <property type="entry name" value="ARM-type_fold"/>
</dbReference>
<evidence type="ECO:0000313" key="8">
    <source>
        <dbReference type="EMBL" id="ODN03495.1"/>
    </source>
</evidence>
<feature type="domain" description="26S proteasome non-ATPase regulatory subunit 1/RPN2 N-terminal" evidence="7">
    <location>
        <begin position="276"/>
        <end position="614"/>
    </location>
</feature>
<dbReference type="GO" id="GO:0008540">
    <property type="term" value="C:proteasome regulatory particle, base subcomplex"/>
    <property type="evidence" value="ECO:0007669"/>
    <property type="project" value="TreeGrafter"/>
</dbReference>
<feature type="domain" description="26S proteasome regulatory subunit RPN2 C-terminal" evidence="6">
    <location>
        <begin position="1057"/>
        <end position="1214"/>
    </location>
</feature>
<evidence type="ECO:0000259" key="6">
    <source>
        <dbReference type="Pfam" id="PF18004"/>
    </source>
</evidence>
<dbReference type="Pfam" id="PF13646">
    <property type="entry name" value="HEAT_2"/>
    <property type="match status" value="1"/>
</dbReference>
<feature type="region of interest" description="Disordered" evidence="5">
    <location>
        <begin position="1"/>
        <end position="99"/>
    </location>
</feature>
<keyword evidence="3" id="KW-0677">Repeat</keyword>
<feature type="compositionally biased region" description="Basic and acidic residues" evidence="5">
    <location>
        <begin position="1114"/>
        <end position="1162"/>
    </location>
</feature>
<evidence type="ECO:0000313" key="9">
    <source>
        <dbReference type="Proteomes" id="UP000094527"/>
    </source>
</evidence>
<feature type="compositionally biased region" description="Basic and acidic residues" evidence="5">
    <location>
        <begin position="56"/>
        <end position="66"/>
    </location>
</feature>
<reference evidence="8 9" key="1">
    <citation type="journal article" date="2016" name="Genome Biol. Evol.">
        <title>Gene Family Evolution Reflects Adaptation to Soil Environmental Stressors in the Genome of the Collembolan Orchesella cincta.</title>
        <authorList>
            <person name="Faddeeva-Vakhrusheva A."/>
            <person name="Derks M.F."/>
            <person name="Anvar S.Y."/>
            <person name="Agamennone V."/>
            <person name="Suring W."/>
            <person name="Smit S."/>
            <person name="van Straalen N.M."/>
            <person name="Roelofs D."/>
        </authorList>
    </citation>
    <scope>NUCLEOTIDE SEQUENCE [LARGE SCALE GENOMIC DNA]</scope>
    <source>
        <tissue evidence="8">Mixed pool</tissue>
    </source>
</reference>
<dbReference type="STRING" id="48709.A0A1D2NEH1"/>
<dbReference type="Pfam" id="PF21505">
    <property type="entry name" value="RPN2_N"/>
    <property type="match status" value="1"/>
</dbReference>
<dbReference type="Gene3D" id="1.25.10.10">
    <property type="entry name" value="Leucine-rich Repeat Variant"/>
    <property type="match status" value="1"/>
</dbReference>
<dbReference type="Proteomes" id="UP000094527">
    <property type="component" value="Unassembled WGS sequence"/>
</dbReference>
<evidence type="ECO:0000256" key="1">
    <source>
        <dbReference type="ARBA" id="ARBA00006308"/>
    </source>
</evidence>
<dbReference type="GO" id="GO:0034515">
    <property type="term" value="C:proteasome storage granule"/>
    <property type="evidence" value="ECO:0007669"/>
    <property type="project" value="TreeGrafter"/>
</dbReference>
<comment type="caution">
    <text evidence="8">The sequence shown here is derived from an EMBL/GenBank/DDBJ whole genome shotgun (WGS) entry which is preliminary data.</text>
</comment>
<feature type="compositionally biased region" description="Basic and acidic residues" evidence="5">
    <location>
        <begin position="21"/>
        <end position="40"/>
    </location>
</feature>
<name>A0A1D2NEH1_ORCCI</name>
<dbReference type="PROSITE" id="PS51808">
    <property type="entry name" value="CHCH"/>
    <property type="match status" value="1"/>
</dbReference>
<feature type="compositionally biased region" description="Basic and acidic residues" evidence="5">
    <location>
        <begin position="175"/>
        <end position="188"/>
    </location>
</feature>
<dbReference type="OrthoDB" id="261572at2759"/>
<dbReference type="FunFam" id="1.25.10.10:FF:000017">
    <property type="entry name" value="26S proteasome non-ATPase regulatory subunit 1"/>
    <property type="match status" value="1"/>
</dbReference>
<dbReference type="InterPro" id="IPR002015">
    <property type="entry name" value="Proteasome/cyclosome_rpt"/>
</dbReference>
<organism evidence="8 9">
    <name type="scientific">Orchesella cincta</name>
    <name type="common">Springtail</name>
    <name type="synonym">Podura cincta</name>
    <dbReference type="NCBI Taxonomy" id="48709"/>
    <lineage>
        <taxon>Eukaryota</taxon>
        <taxon>Metazoa</taxon>
        <taxon>Ecdysozoa</taxon>
        <taxon>Arthropoda</taxon>
        <taxon>Hexapoda</taxon>
        <taxon>Collembola</taxon>
        <taxon>Entomobryomorpha</taxon>
        <taxon>Entomobryoidea</taxon>
        <taxon>Orchesellidae</taxon>
        <taxon>Orchesellinae</taxon>
        <taxon>Orchesella</taxon>
    </lineage>
</organism>
<evidence type="ECO:0000256" key="4">
    <source>
        <dbReference type="ARBA" id="ARBA00022942"/>
    </source>
</evidence>
<evidence type="ECO:0000256" key="3">
    <source>
        <dbReference type="ARBA" id="ARBA00022737"/>
    </source>
</evidence>
<evidence type="ECO:0000259" key="7">
    <source>
        <dbReference type="Pfam" id="PF21505"/>
    </source>
</evidence>
<dbReference type="Pfam" id="PF18004">
    <property type="entry name" value="RPN2_C"/>
    <property type="match status" value="1"/>
</dbReference>
<protein>
    <recommendedName>
        <fullName evidence="2">26S proteasome non-ATPase regulatory subunit 1</fullName>
    </recommendedName>
</protein>
<evidence type="ECO:0000256" key="2">
    <source>
        <dbReference type="ARBA" id="ARBA00014929"/>
    </source>
</evidence>
<accession>A0A1D2NEH1</accession>
<dbReference type="InterPro" id="IPR011989">
    <property type="entry name" value="ARM-like"/>
</dbReference>
<feature type="region of interest" description="Disordered" evidence="5">
    <location>
        <begin position="1219"/>
        <end position="1245"/>
    </location>
</feature>
<dbReference type="InterPro" id="IPR048570">
    <property type="entry name" value="PSMD1_RPN2_N"/>
</dbReference>
<dbReference type="SUPFAM" id="SSF48371">
    <property type="entry name" value="ARM repeat"/>
    <property type="match status" value="1"/>
</dbReference>
<dbReference type="EMBL" id="LJIJ01000071">
    <property type="protein sequence ID" value="ODN03495.1"/>
    <property type="molecule type" value="Genomic_DNA"/>
</dbReference>
<sequence length="1245" mass="138621">MGGTLTKEESDTEDANNTAKKVPESRNADSEKEESSKKSADVIQKMQLTPRKAKQVSREDDDREVTADEEDESDVIRNQEEEREPFDPENYDPSKFGPILPNGEINWECPCLGGAASGPCGTEFRAAFSCFHFSKDEPKGADCFPAFENMHVCFSKYPDLYKSRGDEEDEEQDEEHVQFDEDELKVIDEENEETEKEQSPKKKSEEPVQSPKNNEENKEKDKEKNKTKHSEPTKRRGPLIPSPGQPAIMASLNLALNLIWFISHHQHLIHFLELIAGIISLLDEQHPDVKTFALDKLNSIVNEFWPEIADSIAKIEILEEDNAFPESKRQLAALVVSKVYYHLGEFDVSLTYALKAGPRFDLNQRNEYVETTLTKCLDAYIQARLQAWPEEIDLSDQRLRDIKSIVDRMFEQCWRDRQYKQALGVALETRRMDMFQRAIVLSGNETEMLSYAFRVAMTLIGERTFRNTILKSLVGIYAGLSSPDYVNMCQCLIYLDDAIEAAGVIEKLSKSPDTQLMAYQIGFDLYESATQNFLTRVLSILKANHASPTGKEASAANPEAGAEDAAVSTDVAMEPVEVKKPVSEEMKKHWEQMIKILGGEVSIALQLQFLVRSNKTDMTILKQTKESVRVSICHTATVIANAYMHAGTTSDQFLRENLDWLARATNWAKLTATASLGVIHHGHEKEALSLMQAYLPREGGGATAGYSEGGALYALGLIHSNHGTDIIDYLLTQLRDAPNEMIRHGGCLGLGLASMGLGTARGEVYEVLKNNLYQDDAVTGEAAGIAMGLTMLGSMNEDALRDMITYARETQHEKILRGLALGISFLCFGRLESADRLIQQLLEDKDALLRRAGVLSVAMAYCGTAANSAIQKLLKVAVSDVNDDVRRAAVIGLGFLLFRSPEQCPSVVSLLTESYNPHVRYGAALAIGIACAGSGSKEAIALIEPLTQDPVNYVRQGALLASAMLLIQQTEVLCPKVKEFRALYTKVLNDKHDDVMAKFGAILAQGIIDAGGRNVTLSLSSRTGHVWLQGAVGMLLFTHYWYWFPMALSLGLAFQPTCVIAVNKQLEMPVMEVKSNAKPSMFAYPPAVEVAKKEEKERVTTAVLSVTAKAKRREADKVKAAGGDKVEPMEVDEEAKKKEQEEKEKEEKEKEAKEKEVKKEEPNFEVLKNPARVMKQQLRHMEVNDKRWKPLKDITIGGILVVRDASPSEPIELVQPVAACGPRKDEEEGDEPAPPEPFEYIEKDD</sequence>
<keyword evidence="9" id="KW-1185">Reference proteome</keyword>
<feature type="compositionally biased region" description="Basic and acidic residues" evidence="5">
    <location>
        <begin position="196"/>
        <end position="206"/>
    </location>
</feature>
<feature type="compositionally biased region" description="Basic and acidic residues" evidence="5">
    <location>
        <begin position="213"/>
        <end position="234"/>
    </location>
</feature>
<dbReference type="AlphaFoldDB" id="A0A1D2NEH1"/>
<feature type="compositionally biased region" description="Acidic residues" evidence="5">
    <location>
        <begin position="81"/>
        <end position="90"/>
    </location>
</feature>
<dbReference type="PANTHER" id="PTHR10943">
    <property type="entry name" value="26S PROTEASOME NON-ATPASE REGULATORY SUBUNIT"/>
    <property type="match status" value="1"/>
</dbReference>
<dbReference type="PANTHER" id="PTHR10943:SF2">
    <property type="entry name" value="26S PROTEASOME NON-ATPASE REGULATORY SUBUNIT 1"/>
    <property type="match status" value="1"/>
</dbReference>
<dbReference type="InterPro" id="IPR040623">
    <property type="entry name" value="RPN2_C"/>
</dbReference>
<dbReference type="Gene3D" id="1.10.287.2900">
    <property type="match status" value="1"/>
</dbReference>
<gene>
    <name evidence="8" type="ORF">Ocin01_03166</name>
</gene>
<keyword evidence="4 8" id="KW-0647">Proteasome</keyword>
<comment type="similarity">
    <text evidence="1">Belongs to the proteasome subunit S1 family.</text>
</comment>
<dbReference type="GO" id="GO:0005634">
    <property type="term" value="C:nucleus"/>
    <property type="evidence" value="ECO:0007669"/>
    <property type="project" value="TreeGrafter"/>
</dbReference>
<feature type="region of interest" description="Disordered" evidence="5">
    <location>
        <begin position="1114"/>
        <end position="1171"/>
    </location>
</feature>